<evidence type="ECO:0000313" key="3">
    <source>
        <dbReference type="Proteomes" id="UP000295169"/>
    </source>
</evidence>
<feature type="transmembrane region" description="Helical" evidence="1">
    <location>
        <begin position="59"/>
        <end position="78"/>
    </location>
</feature>
<reference evidence="2 3" key="1">
    <citation type="submission" date="2019-03" db="EMBL/GenBank/DDBJ databases">
        <title>Genomic Encyclopedia of Type Strains, Phase IV (KMG-IV): sequencing the most valuable type-strain genomes for metagenomic binning, comparative biology and taxonomic classification.</title>
        <authorList>
            <person name="Goeker M."/>
        </authorList>
    </citation>
    <scope>NUCLEOTIDE SEQUENCE [LARGE SCALE GENOMIC DNA]</scope>
    <source>
        <strain evidence="2 3">DSM 2286</strain>
    </source>
</reference>
<gene>
    <name evidence="2" type="ORF">EV691_1507</name>
</gene>
<evidence type="ECO:0000256" key="1">
    <source>
        <dbReference type="SAM" id="Phobius"/>
    </source>
</evidence>
<proteinExistence type="predicted"/>
<accession>A0A4R1P8T8</accession>
<dbReference type="AlphaFoldDB" id="A0A4R1P8T8"/>
<name>A0A4R1P8T8_9GAMM</name>
<keyword evidence="1" id="KW-0812">Transmembrane</keyword>
<organism evidence="2 3">
    <name type="scientific">Azotobacter chroococcum</name>
    <dbReference type="NCBI Taxonomy" id="353"/>
    <lineage>
        <taxon>Bacteria</taxon>
        <taxon>Pseudomonadati</taxon>
        <taxon>Pseudomonadota</taxon>
        <taxon>Gammaproteobacteria</taxon>
        <taxon>Pseudomonadales</taxon>
        <taxon>Pseudomonadaceae</taxon>
        <taxon>Azotobacter</taxon>
    </lineage>
</organism>
<dbReference type="Proteomes" id="UP000295169">
    <property type="component" value="Unassembled WGS sequence"/>
</dbReference>
<dbReference type="RefSeq" id="WP_131300926.1">
    <property type="nucleotide sequence ID" value="NZ_JBHLST010000007.1"/>
</dbReference>
<sequence>MNLNDLKEIDRTWTNTPVPLANPKPTLHIVLKCIRQCLQVFFSLLSAALYLAFLPVFSLFFACSALFGGALWIIGRLVRPTKDNGKSH</sequence>
<keyword evidence="1" id="KW-0472">Membrane</keyword>
<keyword evidence="1" id="KW-1133">Transmembrane helix</keyword>
<evidence type="ECO:0000313" key="2">
    <source>
        <dbReference type="EMBL" id="TCL18358.1"/>
    </source>
</evidence>
<protein>
    <submittedName>
        <fullName evidence="2">Uncharacterized protein</fullName>
    </submittedName>
</protein>
<dbReference type="EMBL" id="SMMU01000050">
    <property type="protein sequence ID" value="TCL18358.1"/>
    <property type="molecule type" value="Genomic_DNA"/>
</dbReference>
<comment type="caution">
    <text evidence="2">The sequence shown here is derived from an EMBL/GenBank/DDBJ whole genome shotgun (WGS) entry which is preliminary data.</text>
</comment>